<dbReference type="Pfam" id="PF00691">
    <property type="entry name" value="OmpA"/>
    <property type="match status" value="1"/>
</dbReference>
<dbReference type="Proteomes" id="UP000274097">
    <property type="component" value="Unassembled WGS sequence"/>
</dbReference>
<dbReference type="InterPro" id="IPR006665">
    <property type="entry name" value="OmpA-like"/>
</dbReference>
<feature type="compositionally biased region" description="Basic and acidic residues" evidence="2">
    <location>
        <begin position="407"/>
        <end position="424"/>
    </location>
</feature>
<dbReference type="InterPro" id="IPR036737">
    <property type="entry name" value="OmpA-like_sf"/>
</dbReference>
<dbReference type="NCBIfam" id="TIGR03349">
    <property type="entry name" value="IV_VI_DotU"/>
    <property type="match status" value="1"/>
</dbReference>
<keyword evidence="3" id="KW-1133">Transmembrane helix</keyword>
<dbReference type="SUPFAM" id="SSF103088">
    <property type="entry name" value="OmpA-like"/>
    <property type="match status" value="1"/>
</dbReference>
<feature type="region of interest" description="Disordered" evidence="2">
    <location>
        <begin position="387"/>
        <end position="424"/>
    </location>
</feature>
<feature type="compositionally biased region" description="Basic and acidic residues" evidence="2">
    <location>
        <begin position="387"/>
        <end position="396"/>
    </location>
</feature>
<dbReference type="InterPro" id="IPR017733">
    <property type="entry name" value="OmpA-like_dom_proteobacteria"/>
</dbReference>
<dbReference type="PANTHER" id="PTHR38033:SF1">
    <property type="entry name" value="DOTU FAMILY TYPE IV_VI SECRETION SYSTEM PROTEIN"/>
    <property type="match status" value="1"/>
</dbReference>
<dbReference type="PROSITE" id="PS51123">
    <property type="entry name" value="OMPA_2"/>
    <property type="match status" value="1"/>
</dbReference>
<dbReference type="InterPro" id="IPR017732">
    <property type="entry name" value="T4/T6SS_DotU"/>
</dbReference>
<name>A0ABX9VDL6_9PROT</name>
<organism evidence="5 6">
    <name type="scientific">Teichococcus wenyumeiae</name>
    <dbReference type="NCBI Taxonomy" id="2478470"/>
    <lineage>
        <taxon>Bacteria</taxon>
        <taxon>Pseudomonadati</taxon>
        <taxon>Pseudomonadota</taxon>
        <taxon>Alphaproteobacteria</taxon>
        <taxon>Acetobacterales</taxon>
        <taxon>Roseomonadaceae</taxon>
        <taxon>Roseomonas</taxon>
    </lineage>
</organism>
<dbReference type="Pfam" id="PF09850">
    <property type="entry name" value="DotU"/>
    <property type="match status" value="1"/>
</dbReference>
<proteinExistence type="predicted"/>
<dbReference type="NCBIfam" id="TIGR03350">
    <property type="entry name" value="type_VI_ompA"/>
    <property type="match status" value="1"/>
</dbReference>
<feature type="domain" description="OmpA-like" evidence="4">
    <location>
        <begin position="303"/>
        <end position="424"/>
    </location>
</feature>
<comment type="caution">
    <text evidence="5">The sequence shown here is derived from an EMBL/GenBank/DDBJ whole genome shotgun (WGS) entry which is preliminary data.</text>
</comment>
<keyword evidence="6" id="KW-1185">Reference proteome</keyword>
<keyword evidence="3" id="KW-0812">Transmembrane</keyword>
<keyword evidence="1 3" id="KW-0472">Membrane</keyword>
<reference evidence="5 6" key="1">
    <citation type="submission" date="2018-10" db="EMBL/GenBank/DDBJ databases">
        <title>Roseomonas sp. nov., isolated from feces of Tibetan antelopes in the Qinghai-Tibet plateau, China.</title>
        <authorList>
            <person name="Tian Z."/>
        </authorList>
    </citation>
    <scope>NUCLEOTIDE SEQUENCE [LARGE SCALE GENOMIC DNA]</scope>
    <source>
        <strain evidence="5 6">Z23</strain>
    </source>
</reference>
<evidence type="ECO:0000256" key="2">
    <source>
        <dbReference type="SAM" id="MobiDB-lite"/>
    </source>
</evidence>
<evidence type="ECO:0000313" key="5">
    <source>
        <dbReference type="EMBL" id="RMI17412.1"/>
    </source>
</evidence>
<evidence type="ECO:0000259" key="4">
    <source>
        <dbReference type="PROSITE" id="PS51123"/>
    </source>
</evidence>
<evidence type="ECO:0000313" key="6">
    <source>
        <dbReference type="Proteomes" id="UP000274097"/>
    </source>
</evidence>
<dbReference type="EMBL" id="RFLX01000030">
    <property type="protein sequence ID" value="RMI17412.1"/>
    <property type="molecule type" value="Genomic_DNA"/>
</dbReference>
<dbReference type="Gene3D" id="3.30.1330.60">
    <property type="entry name" value="OmpA-like domain"/>
    <property type="match status" value="1"/>
</dbReference>
<evidence type="ECO:0000256" key="3">
    <source>
        <dbReference type="SAM" id="Phobius"/>
    </source>
</evidence>
<dbReference type="CDD" id="cd07185">
    <property type="entry name" value="OmpA_C-like"/>
    <property type="match status" value="1"/>
</dbReference>
<dbReference type="InterPro" id="IPR038522">
    <property type="entry name" value="T4/T6SS_DotU_sf"/>
</dbReference>
<protein>
    <submittedName>
        <fullName evidence="5">Type VI secretion system protein TssL</fullName>
    </submittedName>
</protein>
<accession>A0ABX9VDL6</accession>
<dbReference type="Gene3D" id="1.25.40.590">
    <property type="entry name" value="Type IV / VI secretion system, DotU"/>
    <property type="match status" value="1"/>
</dbReference>
<dbReference type="PANTHER" id="PTHR38033">
    <property type="entry name" value="MEMBRANE PROTEIN-RELATED"/>
    <property type="match status" value="1"/>
</dbReference>
<sequence>MVPGGAPEPAPATLLNPGGRLQPATGAADPFWNTIVPGRLCPLMIAAAPLLTLCVQLRQSLGHADVEGLRSRVLMEIEAFERRIVPLGLAARSVRAARYALAATIDDIVLNTPWGSRSLWTRRSMVGTLFSETWGGDRFFDLVAQLKRDPALHVDLLELLYCCLSLGFEGRLRLSPRGATELTTLRADLHGLIRAARGGFERDLSLRWRGVAVARRLGPAVPGWVMALVTLGGLALVHGVLLLVLNARSDIAFAELGSLPPRGAVTLARTAPPPPAPPPRDSAAIRRFLEPEIREGLVTVTETAQSITVTIRGAGIFNSGRAAVEKRFVPLFERIGEALNDEPGEVLIAGHTDSTPIRTVAFPSNFQLSLARAQAVAGITASRMRDPGRLRTEGRGAAEPVAPNETEEGRRQNRRIEFLIRKPA</sequence>
<dbReference type="NCBIfam" id="NF038228">
    <property type="entry name" value="IcmH_DotU_IVB"/>
    <property type="match status" value="1"/>
</dbReference>
<evidence type="ECO:0000256" key="1">
    <source>
        <dbReference type="PROSITE-ProRule" id="PRU00473"/>
    </source>
</evidence>
<feature type="transmembrane region" description="Helical" evidence="3">
    <location>
        <begin position="224"/>
        <end position="245"/>
    </location>
</feature>
<gene>
    <name evidence="5" type="primary">tssL</name>
    <name evidence="5" type="ORF">EBE87_22790</name>
</gene>